<sequence>MRKLILTLFGVIFILFLLVYGYYAIRKNSSEDLYSQKEILNKTNLFFNKALQGNEIYFDTIIQKMQNDYEIEVVNQYHLKFFPKNFSSPDFYGYELMVDSTNRKIKYIGLYKP</sequence>
<keyword evidence="2" id="KW-1185">Reference proteome</keyword>
<protein>
    <recommendedName>
        <fullName evidence="3">DUF3139 domain-containing protein</fullName>
    </recommendedName>
</protein>
<evidence type="ECO:0000313" key="1">
    <source>
        <dbReference type="EMBL" id="TBN19124.1"/>
    </source>
</evidence>
<accession>A0A4Q9FSQ0</accession>
<dbReference type="RefSeq" id="WP_130935638.1">
    <property type="nucleotide sequence ID" value="NZ_BMEE01000001.1"/>
</dbReference>
<dbReference type="Proteomes" id="UP000292372">
    <property type="component" value="Unassembled WGS sequence"/>
</dbReference>
<dbReference type="AlphaFoldDB" id="A0A4Q9FSQ0"/>
<comment type="caution">
    <text evidence="1">The sequence shown here is derived from an EMBL/GenBank/DDBJ whole genome shotgun (WGS) entry which is preliminary data.</text>
</comment>
<proteinExistence type="predicted"/>
<evidence type="ECO:0000313" key="2">
    <source>
        <dbReference type="Proteomes" id="UP000292372"/>
    </source>
</evidence>
<name>A0A4Q9FSQ0_9FLAO</name>
<reference evidence="1 2" key="1">
    <citation type="journal article" date="2015" name="Int. J. Syst. Evol. Microbiol.">
        <title>Hyunsoonleella pacifica sp. nov., isolated from seawater of South Pacific Gyre.</title>
        <authorList>
            <person name="Gao X."/>
            <person name="Zhang Z."/>
            <person name="Dai X."/>
            <person name="Zhang X.H."/>
        </authorList>
    </citation>
    <scope>NUCLEOTIDE SEQUENCE [LARGE SCALE GENOMIC DNA]</scope>
    <source>
        <strain evidence="1 2">SW033</strain>
    </source>
</reference>
<evidence type="ECO:0008006" key="3">
    <source>
        <dbReference type="Google" id="ProtNLM"/>
    </source>
</evidence>
<gene>
    <name evidence="1" type="ORF">EYD46_03415</name>
</gene>
<organism evidence="1 2">
    <name type="scientific">Hyunsoonleella pacifica</name>
    <dbReference type="NCBI Taxonomy" id="1080224"/>
    <lineage>
        <taxon>Bacteria</taxon>
        <taxon>Pseudomonadati</taxon>
        <taxon>Bacteroidota</taxon>
        <taxon>Flavobacteriia</taxon>
        <taxon>Flavobacteriales</taxon>
        <taxon>Flavobacteriaceae</taxon>
    </lineage>
</organism>
<dbReference type="EMBL" id="SIRS01000001">
    <property type="protein sequence ID" value="TBN19124.1"/>
    <property type="molecule type" value="Genomic_DNA"/>
</dbReference>